<organism evidence="5 6">
    <name type="scientific">Helicobacter fennelliae</name>
    <dbReference type="NCBI Taxonomy" id="215"/>
    <lineage>
        <taxon>Bacteria</taxon>
        <taxon>Pseudomonadati</taxon>
        <taxon>Campylobacterota</taxon>
        <taxon>Epsilonproteobacteria</taxon>
        <taxon>Campylobacterales</taxon>
        <taxon>Helicobacteraceae</taxon>
        <taxon>Helicobacter</taxon>
    </lineage>
</organism>
<evidence type="ECO:0000256" key="3">
    <source>
        <dbReference type="ARBA" id="ARBA00022729"/>
    </source>
</evidence>
<evidence type="ECO:0000313" key="6">
    <source>
        <dbReference type="Proteomes" id="UP000250166"/>
    </source>
</evidence>
<dbReference type="Pfam" id="PF00497">
    <property type="entry name" value="SBP_bac_3"/>
    <property type="match status" value="1"/>
</dbReference>
<dbReference type="Proteomes" id="UP000250166">
    <property type="component" value="Unassembled WGS sequence"/>
</dbReference>
<proteinExistence type="inferred from homology"/>
<dbReference type="SUPFAM" id="SSF53850">
    <property type="entry name" value="Periplasmic binding protein-like II"/>
    <property type="match status" value="1"/>
</dbReference>
<evidence type="ECO:0000313" key="5">
    <source>
        <dbReference type="EMBL" id="SQB98462.1"/>
    </source>
</evidence>
<evidence type="ECO:0000256" key="1">
    <source>
        <dbReference type="ARBA" id="ARBA00010333"/>
    </source>
</evidence>
<evidence type="ECO:0000256" key="2">
    <source>
        <dbReference type="ARBA" id="ARBA00022448"/>
    </source>
</evidence>
<keyword evidence="2" id="KW-0813">Transport</keyword>
<comment type="similarity">
    <text evidence="1">Belongs to the bacterial solute-binding protein 3 family.</text>
</comment>
<gene>
    <name evidence="5" type="primary">artJ</name>
    <name evidence="5" type="ORF">NCTC13102_00921</name>
</gene>
<dbReference type="PANTHER" id="PTHR30085:SF6">
    <property type="entry name" value="ABC TRANSPORTER GLUTAMINE-BINDING PROTEIN GLNH"/>
    <property type="match status" value="1"/>
</dbReference>
<evidence type="ECO:0000259" key="4">
    <source>
        <dbReference type="SMART" id="SM00062"/>
    </source>
</evidence>
<feature type="domain" description="Solute-binding protein family 3/N-terminal" evidence="4">
    <location>
        <begin position="32"/>
        <end position="252"/>
    </location>
</feature>
<dbReference type="InterPro" id="IPR051455">
    <property type="entry name" value="Bact_solute-bind_prot3"/>
</dbReference>
<accession>A0A2X3B3K1</accession>
<dbReference type="InterPro" id="IPR001638">
    <property type="entry name" value="Solute-binding_3/MltF_N"/>
</dbReference>
<dbReference type="PANTHER" id="PTHR30085">
    <property type="entry name" value="AMINO ACID ABC TRANSPORTER PERMEASE"/>
    <property type="match status" value="1"/>
</dbReference>
<dbReference type="SMART" id="SM00062">
    <property type="entry name" value="PBPb"/>
    <property type="match status" value="1"/>
</dbReference>
<reference evidence="5 6" key="1">
    <citation type="submission" date="2018-06" db="EMBL/GenBank/DDBJ databases">
        <authorList>
            <consortium name="Pathogen Informatics"/>
            <person name="Doyle S."/>
        </authorList>
    </citation>
    <scope>NUCLEOTIDE SEQUENCE [LARGE SCALE GENOMIC DNA]</scope>
    <source>
        <strain evidence="5 6">NCTC13102</strain>
    </source>
</reference>
<protein>
    <submittedName>
        <fullName evidence="5">Amino-acid ABC transporter, periplasmic glutamine-binding protein</fullName>
    </submittedName>
</protein>
<name>A0A2X3B3K1_9HELI</name>
<dbReference type="Gene3D" id="3.40.190.10">
    <property type="entry name" value="Periplasmic binding protein-like II"/>
    <property type="match status" value="2"/>
</dbReference>
<keyword evidence="3" id="KW-0732">Signal</keyword>
<dbReference type="GO" id="GO:0030288">
    <property type="term" value="C:outer membrane-bounded periplasmic space"/>
    <property type="evidence" value="ECO:0007669"/>
    <property type="project" value="TreeGrafter"/>
</dbReference>
<dbReference type="GO" id="GO:0006865">
    <property type="term" value="P:amino acid transport"/>
    <property type="evidence" value="ECO:0007669"/>
    <property type="project" value="TreeGrafter"/>
</dbReference>
<dbReference type="EMBL" id="UAWL01000006">
    <property type="protein sequence ID" value="SQB98462.1"/>
    <property type="molecule type" value="Genomic_DNA"/>
</dbReference>
<dbReference type="GO" id="GO:0005576">
    <property type="term" value="C:extracellular region"/>
    <property type="evidence" value="ECO:0007669"/>
    <property type="project" value="TreeGrafter"/>
</dbReference>
<sequence length="268" mass="30141">MSIFRILCVVFVLFVSLGCEGNSLNHIKSKDKIRIGVSEKVPPIAYINENGELDGFEIKLAKKIAKDLLGDESKAELIIISPNERASSLESNQVDLVLATFIPRSGDEARVDFGTPYMKVAISIVNHYSDPSGMQDLLDSPLAIKKNTVLEDYFTTNYPNIELIKFDNVQECLDKLQKDRNINVAILNATAFAWVRQNPQFKISIPILGDDYMIAPAVKKGDKALLKWINQEMDTLQKDGFFIQIYEASLQPFYGKELGAENLLYNQE</sequence>
<dbReference type="RefSeq" id="WP_112058541.1">
    <property type="nucleotide sequence ID" value="NZ_UAWL01000006.1"/>
</dbReference>
<dbReference type="PROSITE" id="PS51257">
    <property type="entry name" value="PROKAR_LIPOPROTEIN"/>
    <property type="match status" value="1"/>
</dbReference>
<dbReference type="AlphaFoldDB" id="A0A2X3B3K1"/>